<name>A0ABY8V2Z0_9BACI</name>
<sequence>MKTIDVKSMSVEELKELKQEITIELGERVESKNVILEGVCKGSSKYHFSKTKHWIKKVRKIDTSKTNGYAFEGDFLKTDAENLIKDTDFIVEKTCGNIYFYRGNNKEDCVEGSRDNFVSFVLEADKFMQKRI</sequence>
<accession>A0ABY8V2Z0</accession>
<dbReference type="EMBL" id="CP126447">
    <property type="protein sequence ID" value="WIG00321.1"/>
    <property type="molecule type" value="Genomic_DNA"/>
</dbReference>
<keyword evidence="2" id="KW-1185">Reference proteome</keyword>
<dbReference type="RefSeq" id="WP_231419942.1">
    <property type="nucleotide sequence ID" value="NZ_CP126447.1"/>
</dbReference>
<gene>
    <name evidence="1" type="ORF">QNI29_20960</name>
</gene>
<reference evidence="1 2" key="1">
    <citation type="submission" date="2023-05" db="EMBL/GenBank/DDBJ databases">
        <title>Comparative genomics reveals the evidence of polycyclic aromatic hydrocarbons degradation in moderately halophilic genus Pontibacillus.</title>
        <authorList>
            <person name="Yang H."/>
            <person name="Qian Z."/>
        </authorList>
    </citation>
    <scope>NUCLEOTIDE SEQUENCE [LARGE SCALE GENOMIC DNA]</scope>
    <source>
        <strain evidence="2">HN14</strain>
        <plasmid evidence="1 2">unnamed</plasmid>
    </source>
</reference>
<proteinExistence type="predicted"/>
<keyword evidence="1" id="KW-0614">Plasmid</keyword>
<evidence type="ECO:0000313" key="2">
    <source>
        <dbReference type="Proteomes" id="UP001236652"/>
    </source>
</evidence>
<dbReference type="Proteomes" id="UP001236652">
    <property type="component" value="Plasmid unnamed"/>
</dbReference>
<protein>
    <submittedName>
        <fullName evidence="1">Uncharacterized protein</fullName>
    </submittedName>
</protein>
<geneLocation type="plasmid" evidence="1 2">
    <name>unnamed</name>
</geneLocation>
<organism evidence="1 2">
    <name type="scientific">Pontibacillus chungwhensis</name>
    <dbReference type="NCBI Taxonomy" id="265426"/>
    <lineage>
        <taxon>Bacteria</taxon>
        <taxon>Bacillati</taxon>
        <taxon>Bacillota</taxon>
        <taxon>Bacilli</taxon>
        <taxon>Bacillales</taxon>
        <taxon>Bacillaceae</taxon>
        <taxon>Pontibacillus</taxon>
    </lineage>
</organism>
<evidence type="ECO:0000313" key="1">
    <source>
        <dbReference type="EMBL" id="WIG00321.1"/>
    </source>
</evidence>